<evidence type="ECO:0000256" key="1">
    <source>
        <dbReference type="ARBA" id="ARBA00002475"/>
    </source>
</evidence>
<evidence type="ECO:0000256" key="5">
    <source>
        <dbReference type="ARBA" id="ARBA00022517"/>
    </source>
</evidence>
<comment type="function">
    <text evidence="1">Involved in pre-25S rRNA processing.</text>
</comment>
<dbReference type="GO" id="GO:0019843">
    <property type="term" value="F:rRNA binding"/>
    <property type="evidence" value="ECO:0007669"/>
    <property type="project" value="TreeGrafter"/>
</dbReference>
<dbReference type="OMA" id="NAYAVYT"/>
<feature type="region of interest" description="Disordered" evidence="10">
    <location>
        <begin position="415"/>
        <end position="454"/>
    </location>
</feature>
<sequence length="454" mass="49937">MAKSTAPKVDAAVASLFSSSLGAVKAPEPKKFTLPAKTETPAEDSDDEESGDDNDAELSSASDDEEASDEAPEPTSERSKKRKRKAAEEDLEDVYMRKLHMEDEPKPSKKSKGEKKEGEEAEGSGAESDSDEEDEEEEKKDSAFPIKHESLINPVDVELDKSARTVFLGNVPSNAISSKSDYKTLKAHFGTVGKVHSIRFRSIAFSEQIPRKAAFANHKLHEKQKTVNAYVVYTTLEGARAALKLNGQICLDRHIRVDSVAHPGKHEPKRCIFVGNLDFEAQEESLWRHFGKCGKIEYVRIIRDSKTNVGKGFAYVQFEDAMVVDQALLFDGKKMVEGKKTEGDRKLRVSRAKAIKRNAKGKPEVEQRRAPSKKPQSTYVPKADPKQQATLGRATKLLGKAGATQLKKQATVIEGLRASATTPSGIKKGGSGKKSGGKTRARQTKRSTAWKKKE</sequence>
<dbReference type="eggNOG" id="KOG0118">
    <property type="taxonomic scope" value="Eukaryota"/>
</dbReference>
<evidence type="ECO:0000256" key="8">
    <source>
        <dbReference type="ARBA" id="ARBA00023242"/>
    </source>
</evidence>
<keyword evidence="5" id="KW-0690">Ribosome biogenesis</keyword>
<feature type="domain" description="RRM" evidence="11">
    <location>
        <begin position="164"/>
        <end position="262"/>
    </location>
</feature>
<evidence type="ECO:0000256" key="2">
    <source>
        <dbReference type="ARBA" id="ARBA00004604"/>
    </source>
</evidence>
<comment type="similarity">
    <text evidence="3">Belongs to the RRM RBM34 family.</text>
</comment>
<feature type="compositionally biased region" description="Basic residues" evidence="10">
    <location>
        <begin position="435"/>
        <end position="454"/>
    </location>
</feature>
<evidence type="ECO:0000256" key="3">
    <source>
        <dbReference type="ARBA" id="ARBA00007077"/>
    </source>
</evidence>
<feature type="domain" description="RRM" evidence="11">
    <location>
        <begin position="270"/>
        <end position="354"/>
    </location>
</feature>
<evidence type="ECO:0000313" key="12">
    <source>
        <dbReference type="EMBL" id="CCX04426.1"/>
    </source>
</evidence>
<evidence type="ECO:0000256" key="6">
    <source>
        <dbReference type="ARBA" id="ARBA00022552"/>
    </source>
</evidence>
<proteinExistence type="inferred from homology"/>
<feature type="compositionally biased region" description="Acidic residues" evidence="10">
    <location>
        <begin position="41"/>
        <end position="72"/>
    </location>
</feature>
<keyword evidence="6" id="KW-0698">rRNA processing</keyword>
<dbReference type="InterPro" id="IPR035979">
    <property type="entry name" value="RBD_domain_sf"/>
</dbReference>
<feature type="region of interest" description="Disordered" evidence="10">
    <location>
        <begin position="357"/>
        <end position="388"/>
    </location>
</feature>
<dbReference type="OrthoDB" id="442677at2759"/>
<dbReference type="PROSITE" id="PS50102">
    <property type="entry name" value="RRM"/>
    <property type="match status" value="2"/>
</dbReference>
<dbReference type="EMBL" id="HF935204">
    <property type="protein sequence ID" value="CCX04426.1"/>
    <property type="molecule type" value="Genomic_DNA"/>
</dbReference>
<feature type="compositionally biased region" description="Acidic residues" evidence="10">
    <location>
        <begin position="128"/>
        <end position="138"/>
    </location>
</feature>
<accession>U4KUL6</accession>
<dbReference type="Proteomes" id="UP000018144">
    <property type="component" value="Unassembled WGS sequence"/>
</dbReference>
<gene>
    <name evidence="12" type="ORF">PCON_02264</name>
</gene>
<evidence type="ECO:0000259" key="11">
    <source>
        <dbReference type="PROSITE" id="PS50102"/>
    </source>
</evidence>
<dbReference type="GO" id="GO:0005730">
    <property type="term" value="C:nucleolus"/>
    <property type="evidence" value="ECO:0007669"/>
    <property type="project" value="UniProtKB-SubCell"/>
</dbReference>
<dbReference type="InterPro" id="IPR047189">
    <property type="entry name" value="RRM2_Nop12p-like"/>
</dbReference>
<feature type="compositionally biased region" description="Basic and acidic residues" evidence="10">
    <location>
        <begin position="94"/>
        <end position="107"/>
    </location>
</feature>
<dbReference type="Gene3D" id="3.30.70.330">
    <property type="match status" value="2"/>
</dbReference>
<feature type="region of interest" description="Disordered" evidence="10">
    <location>
        <begin position="18"/>
        <end position="146"/>
    </location>
</feature>
<keyword evidence="8" id="KW-0539">Nucleus</keyword>
<dbReference type="STRING" id="1076935.U4KUL6"/>
<evidence type="ECO:0000256" key="7">
    <source>
        <dbReference type="ARBA" id="ARBA00022884"/>
    </source>
</evidence>
<dbReference type="GO" id="GO:0000463">
    <property type="term" value="P:maturation of LSU-rRNA from tricistronic rRNA transcript (SSU-rRNA, 5.8S rRNA, LSU-rRNA)"/>
    <property type="evidence" value="ECO:0007669"/>
    <property type="project" value="TreeGrafter"/>
</dbReference>
<keyword evidence="7 9" id="KW-0694">RNA-binding</keyword>
<dbReference type="PANTHER" id="PTHR23236">
    <property type="entry name" value="EUKARYOTIC TRANSLATION INITIATION FACTOR 4B/4H"/>
    <property type="match status" value="1"/>
</dbReference>
<dbReference type="CDD" id="cd12670">
    <property type="entry name" value="RRM2_Nop12p_like"/>
    <property type="match status" value="1"/>
</dbReference>
<name>U4KUL6_PYROM</name>
<evidence type="ECO:0000256" key="4">
    <source>
        <dbReference type="ARBA" id="ARBA00015520"/>
    </source>
</evidence>
<protein>
    <recommendedName>
        <fullName evidence="4">Nucleolar protein 12</fullName>
    </recommendedName>
</protein>
<reference evidence="12 13" key="1">
    <citation type="journal article" date="2013" name="PLoS Genet.">
        <title>The genome and development-dependent transcriptomes of Pyronema confluens: a window into fungal evolution.</title>
        <authorList>
            <person name="Traeger S."/>
            <person name="Altegoer F."/>
            <person name="Freitag M."/>
            <person name="Gabaldon T."/>
            <person name="Kempken F."/>
            <person name="Kumar A."/>
            <person name="Marcet-Houben M."/>
            <person name="Poggeler S."/>
            <person name="Stajich J.E."/>
            <person name="Nowrousian M."/>
        </authorList>
    </citation>
    <scope>NUCLEOTIDE SEQUENCE [LARGE SCALE GENOMIC DNA]</scope>
    <source>
        <strain evidence="13">CBS 100304</strain>
        <tissue evidence="12">Vegetative mycelium</tissue>
    </source>
</reference>
<keyword evidence="13" id="KW-1185">Reference proteome</keyword>
<evidence type="ECO:0000256" key="9">
    <source>
        <dbReference type="PROSITE-ProRule" id="PRU00176"/>
    </source>
</evidence>
<dbReference type="AlphaFoldDB" id="U4KUL6"/>
<comment type="subcellular location">
    <subcellularLocation>
        <location evidence="2">Nucleus</location>
        <location evidence="2">Nucleolus</location>
    </subcellularLocation>
</comment>
<evidence type="ECO:0000313" key="13">
    <source>
        <dbReference type="Proteomes" id="UP000018144"/>
    </source>
</evidence>
<dbReference type="Pfam" id="PF00076">
    <property type="entry name" value="RRM_1"/>
    <property type="match status" value="1"/>
</dbReference>
<dbReference type="SUPFAM" id="SSF54928">
    <property type="entry name" value="RNA-binding domain, RBD"/>
    <property type="match status" value="2"/>
</dbReference>
<dbReference type="SMART" id="SM00360">
    <property type="entry name" value="RRM"/>
    <property type="match status" value="2"/>
</dbReference>
<evidence type="ECO:0000256" key="10">
    <source>
        <dbReference type="SAM" id="MobiDB-lite"/>
    </source>
</evidence>
<dbReference type="InterPro" id="IPR012677">
    <property type="entry name" value="Nucleotide-bd_a/b_plait_sf"/>
</dbReference>
<organism evidence="12 13">
    <name type="scientific">Pyronema omphalodes (strain CBS 100304)</name>
    <name type="common">Pyronema confluens</name>
    <dbReference type="NCBI Taxonomy" id="1076935"/>
    <lineage>
        <taxon>Eukaryota</taxon>
        <taxon>Fungi</taxon>
        <taxon>Dikarya</taxon>
        <taxon>Ascomycota</taxon>
        <taxon>Pezizomycotina</taxon>
        <taxon>Pezizomycetes</taxon>
        <taxon>Pezizales</taxon>
        <taxon>Pyronemataceae</taxon>
        <taxon>Pyronema</taxon>
    </lineage>
</organism>
<dbReference type="InterPro" id="IPR000504">
    <property type="entry name" value="RRM_dom"/>
</dbReference>
<dbReference type="PANTHER" id="PTHR23236:SF25">
    <property type="entry name" value="RNA-BINDING PROTEIN 34"/>
    <property type="match status" value="1"/>
</dbReference>